<organism evidence="2 3">
    <name type="scientific">Paenibacillus haidiansis</name>
    <dbReference type="NCBI Taxonomy" id="1574488"/>
    <lineage>
        <taxon>Bacteria</taxon>
        <taxon>Bacillati</taxon>
        <taxon>Bacillota</taxon>
        <taxon>Bacilli</taxon>
        <taxon>Bacillales</taxon>
        <taxon>Paenibacillaceae</taxon>
        <taxon>Paenibacillus</taxon>
    </lineage>
</organism>
<reference evidence="2 3" key="1">
    <citation type="submission" date="2024-02" db="EMBL/GenBank/DDBJ databases">
        <title>A nitrogen-fixing paenibacillus bacterium.</title>
        <authorList>
            <person name="Zhang W.L."/>
            <person name="Chen S.F."/>
        </authorList>
    </citation>
    <scope>NUCLEOTIDE SEQUENCE [LARGE SCALE GENOMIC DNA]</scope>
    <source>
        <strain evidence="2 3">M1</strain>
    </source>
</reference>
<dbReference type="InterPro" id="IPR009081">
    <property type="entry name" value="PP-bd_ACP"/>
</dbReference>
<keyword evidence="3" id="KW-1185">Reference proteome</keyword>
<dbReference type="RefSeq" id="WP_331846356.1">
    <property type="nucleotide sequence ID" value="NZ_JAZHPZ010000004.1"/>
</dbReference>
<dbReference type="InterPro" id="IPR036736">
    <property type="entry name" value="ACP-like_sf"/>
</dbReference>
<gene>
    <name evidence="2" type="ORF">V3851_09795</name>
</gene>
<comment type="caution">
    <text evidence="2">The sequence shown here is derived from an EMBL/GenBank/DDBJ whole genome shotgun (WGS) entry which is preliminary data.</text>
</comment>
<name>A0ABU7VSE4_9BACL</name>
<dbReference type="SUPFAM" id="SSF47336">
    <property type="entry name" value="ACP-like"/>
    <property type="match status" value="1"/>
</dbReference>
<dbReference type="Proteomes" id="UP001306950">
    <property type="component" value="Unassembled WGS sequence"/>
</dbReference>
<sequence>MDHNKIDSVLKPILLEVMREGTNIDEIREDTDLINDLALDSILIVNLFAELEEEFRISIRAKDLEQPILKEYRYLKQFVMEKISDDDGMAD</sequence>
<protein>
    <submittedName>
        <fullName evidence="2">Acyl carrier protein</fullName>
    </submittedName>
</protein>
<feature type="domain" description="Carrier" evidence="1">
    <location>
        <begin position="14"/>
        <end position="66"/>
    </location>
</feature>
<dbReference type="Pfam" id="PF00550">
    <property type="entry name" value="PP-binding"/>
    <property type="match status" value="1"/>
</dbReference>
<proteinExistence type="predicted"/>
<accession>A0ABU7VSE4</accession>
<evidence type="ECO:0000313" key="2">
    <source>
        <dbReference type="EMBL" id="MEF2966121.1"/>
    </source>
</evidence>
<dbReference type="Gene3D" id="1.10.1200.10">
    <property type="entry name" value="ACP-like"/>
    <property type="match status" value="1"/>
</dbReference>
<evidence type="ECO:0000259" key="1">
    <source>
        <dbReference type="Pfam" id="PF00550"/>
    </source>
</evidence>
<evidence type="ECO:0000313" key="3">
    <source>
        <dbReference type="Proteomes" id="UP001306950"/>
    </source>
</evidence>
<dbReference type="EMBL" id="JAZHPZ010000004">
    <property type="protein sequence ID" value="MEF2966121.1"/>
    <property type="molecule type" value="Genomic_DNA"/>
</dbReference>